<dbReference type="InterPro" id="IPR004839">
    <property type="entry name" value="Aminotransferase_I/II_large"/>
</dbReference>
<protein>
    <recommendedName>
        <fullName evidence="2">Aminotransferase class I/classII large domain-containing protein</fullName>
    </recommendedName>
</protein>
<dbReference type="Gene3D" id="3.90.1150.10">
    <property type="entry name" value="Aspartate Aminotransferase, domain 1"/>
    <property type="match status" value="1"/>
</dbReference>
<dbReference type="Gene3D" id="3.40.640.10">
    <property type="entry name" value="Type I PLP-dependent aspartate aminotransferase-like (Major domain)"/>
    <property type="match status" value="1"/>
</dbReference>
<proteinExistence type="predicted"/>
<dbReference type="PANTHER" id="PTHR43795:SF39">
    <property type="entry name" value="AMINOTRANSFERASE CLASS I_CLASSII DOMAIN-CONTAINING PROTEIN"/>
    <property type="match status" value="1"/>
</dbReference>
<accession>A0A4Z1KT34</accession>
<dbReference type="GO" id="GO:0006520">
    <property type="term" value="P:amino acid metabolic process"/>
    <property type="evidence" value="ECO:0007669"/>
    <property type="project" value="TreeGrafter"/>
</dbReference>
<keyword evidence="4" id="KW-1185">Reference proteome</keyword>
<dbReference type="PANTHER" id="PTHR43795">
    <property type="entry name" value="BIFUNCTIONAL ASPARTATE AMINOTRANSFERASE AND GLUTAMATE/ASPARTATE-PREPHENATE AMINOTRANSFERASE-RELATED"/>
    <property type="match status" value="1"/>
</dbReference>
<dbReference type="Pfam" id="PF00155">
    <property type="entry name" value="Aminotran_1_2"/>
    <property type="match status" value="1"/>
</dbReference>
<feature type="domain" description="Aminotransferase class I/classII large" evidence="2">
    <location>
        <begin position="41"/>
        <end position="329"/>
    </location>
</feature>
<dbReference type="InterPro" id="IPR050478">
    <property type="entry name" value="Ethylene_sulfur-biosynth"/>
</dbReference>
<dbReference type="SUPFAM" id="SSF53383">
    <property type="entry name" value="PLP-dependent transferases"/>
    <property type="match status" value="1"/>
</dbReference>
<dbReference type="Proteomes" id="UP000297280">
    <property type="component" value="Unassembled WGS sequence"/>
</dbReference>
<name>A0A4Z1KT34_9HELO</name>
<evidence type="ECO:0000313" key="3">
    <source>
        <dbReference type="EMBL" id="TGO86825.1"/>
    </source>
</evidence>
<sequence length="338" mass="36901">MANIIPPTSNRMNNIIQALFPPAAVAAADHAKPDLRLLISIPITSDNLVTASGVGFCLDAIASCMCEPGDSILVPGPYSVGAYLCYHASITMFPAYPSPPSTTLISETHFPALETAYNSSPDPKRIKGLLIFNPHAPFGHAKKGLHYISDEVYGCLEFGCDEKAERFVSALSLLDYSIGPERKAMIGRSKGCLITQSNPMLRIGAIISTYNQTSSLPALLLTHLLNSDMLPFLLNKNNAFLSKNCTLLTSTLNHFGIEFLPAIAGFVVFTKLAKDTETWNEEAIVKILQEHKVIVSPRKQFGGAKDEKGWARITIAVPEEDFKEGVKRIRAYFVENLS</sequence>
<organism evidence="3 4">
    <name type="scientific">Botrytis porri</name>
    <dbReference type="NCBI Taxonomy" id="87229"/>
    <lineage>
        <taxon>Eukaryota</taxon>
        <taxon>Fungi</taxon>
        <taxon>Dikarya</taxon>
        <taxon>Ascomycota</taxon>
        <taxon>Pezizomycotina</taxon>
        <taxon>Leotiomycetes</taxon>
        <taxon>Helotiales</taxon>
        <taxon>Sclerotiniaceae</taxon>
        <taxon>Botrytis</taxon>
    </lineage>
</organism>
<dbReference type="EMBL" id="PQXO01000272">
    <property type="protein sequence ID" value="TGO86825.1"/>
    <property type="molecule type" value="Genomic_DNA"/>
</dbReference>
<dbReference type="InterPro" id="IPR015422">
    <property type="entry name" value="PyrdxlP-dep_Trfase_small"/>
</dbReference>
<dbReference type="InterPro" id="IPR015424">
    <property type="entry name" value="PyrdxlP-dep_Trfase"/>
</dbReference>
<dbReference type="GO" id="GO:0008483">
    <property type="term" value="F:transaminase activity"/>
    <property type="evidence" value="ECO:0007669"/>
    <property type="project" value="TreeGrafter"/>
</dbReference>
<evidence type="ECO:0000256" key="1">
    <source>
        <dbReference type="ARBA" id="ARBA00022898"/>
    </source>
</evidence>
<evidence type="ECO:0000313" key="4">
    <source>
        <dbReference type="Proteomes" id="UP000297280"/>
    </source>
</evidence>
<comment type="caution">
    <text evidence="3">The sequence shown here is derived from an EMBL/GenBank/DDBJ whole genome shotgun (WGS) entry which is preliminary data.</text>
</comment>
<dbReference type="InterPro" id="IPR015421">
    <property type="entry name" value="PyrdxlP-dep_Trfase_major"/>
</dbReference>
<gene>
    <name evidence="3" type="ORF">BPOR_0273g00040</name>
</gene>
<dbReference type="GO" id="GO:0030170">
    <property type="term" value="F:pyridoxal phosphate binding"/>
    <property type="evidence" value="ECO:0007669"/>
    <property type="project" value="InterPro"/>
</dbReference>
<keyword evidence="1" id="KW-0663">Pyridoxal phosphate</keyword>
<dbReference type="STRING" id="87229.A0A4Z1KT34"/>
<reference evidence="3 4" key="1">
    <citation type="submission" date="2017-12" db="EMBL/GenBank/DDBJ databases">
        <title>Comparative genomics of Botrytis spp.</title>
        <authorList>
            <person name="Valero-Jimenez C.A."/>
            <person name="Tapia P."/>
            <person name="Veloso J."/>
            <person name="Silva-Moreno E."/>
            <person name="Staats M."/>
            <person name="Valdes J.H."/>
            <person name="Van Kan J.A.L."/>
        </authorList>
    </citation>
    <scope>NUCLEOTIDE SEQUENCE [LARGE SCALE GENOMIC DNA]</scope>
    <source>
        <strain evidence="3 4">MUCL3349</strain>
    </source>
</reference>
<evidence type="ECO:0000259" key="2">
    <source>
        <dbReference type="Pfam" id="PF00155"/>
    </source>
</evidence>
<dbReference type="AlphaFoldDB" id="A0A4Z1KT34"/>